<feature type="region of interest" description="Disordered" evidence="1">
    <location>
        <begin position="90"/>
        <end position="116"/>
    </location>
</feature>
<dbReference type="KEGG" id="serj:SGUI_2997"/>
<name>A0A1B1NG66_9MICO</name>
<protein>
    <recommendedName>
        <fullName evidence="5">DivIVA domain-containing protein</fullName>
    </recommendedName>
</protein>
<dbReference type="STRING" id="1758689.SGUI_2997"/>
<proteinExistence type="predicted"/>
<dbReference type="AlphaFoldDB" id="A0A1B1NG66"/>
<keyword evidence="4" id="KW-1185">Reference proteome</keyword>
<organism evidence="3 4">
    <name type="scientific">Serinicoccus hydrothermalis</name>
    <dbReference type="NCBI Taxonomy" id="1758689"/>
    <lineage>
        <taxon>Bacteria</taxon>
        <taxon>Bacillati</taxon>
        <taxon>Actinomycetota</taxon>
        <taxon>Actinomycetes</taxon>
        <taxon>Micrococcales</taxon>
        <taxon>Ornithinimicrobiaceae</taxon>
        <taxon>Serinicoccus</taxon>
    </lineage>
</organism>
<dbReference type="InterPro" id="IPR019933">
    <property type="entry name" value="DivIVA_domain"/>
</dbReference>
<feature type="compositionally biased region" description="Basic and acidic residues" evidence="1">
    <location>
        <begin position="90"/>
        <end position="102"/>
    </location>
</feature>
<accession>A0A1B1NG66</accession>
<evidence type="ECO:0000256" key="1">
    <source>
        <dbReference type="SAM" id="MobiDB-lite"/>
    </source>
</evidence>
<dbReference type="Proteomes" id="UP000092482">
    <property type="component" value="Chromosome"/>
</dbReference>
<keyword evidence="2" id="KW-1133">Transmembrane helix</keyword>
<feature type="transmembrane region" description="Helical" evidence="2">
    <location>
        <begin position="6"/>
        <end position="25"/>
    </location>
</feature>
<evidence type="ECO:0000256" key="2">
    <source>
        <dbReference type="SAM" id="Phobius"/>
    </source>
</evidence>
<dbReference type="EMBL" id="CP014989">
    <property type="protein sequence ID" value="ANS80393.1"/>
    <property type="molecule type" value="Genomic_DNA"/>
</dbReference>
<dbReference type="Gene3D" id="6.10.250.660">
    <property type="match status" value="1"/>
</dbReference>
<evidence type="ECO:0008006" key="5">
    <source>
        <dbReference type="Google" id="ProtNLM"/>
    </source>
</evidence>
<dbReference type="RefSeq" id="WP_066641693.1">
    <property type="nucleotide sequence ID" value="NZ_CP014989.1"/>
</dbReference>
<dbReference type="OrthoDB" id="3404379at2"/>
<evidence type="ECO:0000313" key="3">
    <source>
        <dbReference type="EMBL" id="ANS80393.1"/>
    </source>
</evidence>
<dbReference type="NCBIfam" id="TIGR03544">
    <property type="entry name" value="DivI1A_domain"/>
    <property type="match status" value="1"/>
</dbReference>
<reference evidence="3 4" key="1">
    <citation type="submission" date="2016-03" db="EMBL/GenBank/DDBJ databases">
        <title>Shallow-sea hydrothermal system.</title>
        <authorList>
            <person name="Tang K."/>
        </authorList>
    </citation>
    <scope>NUCLEOTIDE SEQUENCE [LARGE SCALE GENOMIC DNA]</scope>
    <source>
        <strain evidence="3 4">JLT9</strain>
    </source>
</reference>
<keyword evidence="2" id="KW-0812">Transmembrane</keyword>
<feature type="region of interest" description="Disordered" evidence="1">
    <location>
        <begin position="31"/>
        <end position="50"/>
    </location>
</feature>
<gene>
    <name evidence="3" type="ORF">SGUI_2997</name>
</gene>
<evidence type="ECO:0000313" key="4">
    <source>
        <dbReference type="Proteomes" id="UP000092482"/>
    </source>
</evidence>
<sequence length="116" mass="12219">MIGAVIIVGVVAGVVALGAVLAWAISRRDVPGTPEAVGTQSARGLDPGPVRPGDVRALRFDLALRGYRMEQVDEAVERLGAELAERDAEIARLRGEEDHRGAGDAGRGSDAARERH</sequence>
<keyword evidence="2" id="KW-0472">Membrane</keyword>